<feature type="compositionally biased region" description="Basic and acidic residues" evidence="1">
    <location>
        <begin position="950"/>
        <end position="983"/>
    </location>
</feature>
<feature type="region of interest" description="Disordered" evidence="1">
    <location>
        <begin position="540"/>
        <end position="565"/>
    </location>
</feature>
<feature type="region of interest" description="Disordered" evidence="1">
    <location>
        <begin position="950"/>
        <end position="1007"/>
    </location>
</feature>
<proteinExistence type="predicted"/>
<dbReference type="Proteomes" id="UP000321518">
    <property type="component" value="Unassembled WGS sequence"/>
</dbReference>
<evidence type="ECO:0000256" key="1">
    <source>
        <dbReference type="SAM" id="MobiDB-lite"/>
    </source>
</evidence>
<sequence length="1007" mass="107892">MPAPYNSDVTTFEWTDLLDGSANNISSGLLDERDSWLLDRSAFTIGTRTPAGDRIRRPEAAAADAGVVDETDEEDQVLVAQVPRLQLSFVESDAESGFSVSHAKPIPSSPGADADGATPVPVSDGKSSTRLSTRSTASCLETQAQPTPQPAYPADQSLAYFLTATPDAAPLAVPPSSGPHSVTAGKLVPDASCFVVVENPSQNGTAFAPAIPLNHPSLTDEPSASDARASILPPLGHQQTVPSRQPSSTIAAAHLSLTCPAHLSPTCPAHILAKNHPAHPRRSLATALLGPSNPLAQSKKRLGDQGVKQVDDDVKRKVREAKTERKRKAEERRKRAAAEATRRTTAREEEKKREQKREGDKRDENRTPASESEPLSRRDAPALETIVAPPTIAFDADMSLPAMGAALDFPGELGAAEGGLDTTHRSTSTPARPKKRHLPAEEPAALRPTTANIEVHEVKRARRMTIAMPPPQTVEPIKEEDEYENRLPSPAPEAGPRRASRIPLALPPNDLTTTTTATAMHTVPLCSSKGRAIRISLRPPILGEPRGEPASKAEDAARPCPRPHRRASRISFVLAPEHDANVEENAAASAEQPVSDGTLSEQRRRTASRTSVAPTSMAAVHLAPGGTNIGQHVAPELAAAPTISTSRRSSRVPAAVDFSASSTAEHSLSLGGSDLPALDGERAAARPRPLCLAVPEANAALRKSQQPAKTLGGVTLPASFSFAAPSMERDLELERRRGEKERRDRLAEEVLAEKKRRKDAPDPMRRVSRFLEGIAEASQNEEIGTASEAGGHVQREEERSDRPCHAMTPAAPRSVEHAPPVARIPPPAPAPTSPAPASALAHPARVPTAALRRCASRASLAAVIHAKNVDQTASRAFAERLSSWKAREASSLHKTAGGVASVLSVRPVPDKVAKREKENAHAAAASHSRRIVAAGGVAAVLEKQLKERLEWSERQKKREEEVRRKREQKREEEAARERTKLDQLRASLTARDKHPLDKSAPRRAARS</sequence>
<organism evidence="2 3">
    <name type="scientific">Rhodotorula toruloides</name>
    <name type="common">Yeast</name>
    <name type="synonym">Rhodosporidium toruloides</name>
    <dbReference type="NCBI Taxonomy" id="5286"/>
    <lineage>
        <taxon>Eukaryota</taxon>
        <taxon>Fungi</taxon>
        <taxon>Dikarya</taxon>
        <taxon>Basidiomycota</taxon>
        <taxon>Pucciniomycotina</taxon>
        <taxon>Microbotryomycetes</taxon>
        <taxon>Sporidiobolales</taxon>
        <taxon>Sporidiobolaceae</taxon>
        <taxon>Rhodotorula</taxon>
    </lineage>
</organism>
<feature type="compositionally biased region" description="Pro residues" evidence="1">
    <location>
        <begin position="822"/>
        <end position="834"/>
    </location>
</feature>
<evidence type="ECO:0000313" key="3">
    <source>
        <dbReference type="Proteomes" id="UP000321518"/>
    </source>
</evidence>
<feature type="compositionally biased region" description="Basic and acidic residues" evidence="1">
    <location>
        <begin position="793"/>
        <end position="804"/>
    </location>
</feature>
<feature type="compositionally biased region" description="Low complexity" evidence="1">
    <location>
        <begin position="128"/>
        <end position="151"/>
    </location>
</feature>
<feature type="region of interest" description="Disordered" evidence="1">
    <location>
        <begin position="291"/>
        <end position="383"/>
    </location>
</feature>
<feature type="region of interest" description="Disordered" evidence="1">
    <location>
        <begin position="98"/>
        <end position="151"/>
    </location>
</feature>
<gene>
    <name evidence="2" type="ORF">Rt10032_c01g0013</name>
</gene>
<feature type="compositionally biased region" description="Basic and acidic residues" evidence="1">
    <location>
        <begin position="545"/>
        <end position="557"/>
    </location>
</feature>
<feature type="compositionally biased region" description="Basic and acidic residues" evidence="1">
    <location>
        <begin position="309"/>
        <end position="366"/>
    </location>
</feature>
<comment type="caution">
    <text evidence="2">The sequence shown here is derived from an EMBL/GenBank/DDBJ whole genome shotgun (WGS) entry which is preliminary data.</text>
</comment>
<evidence type="ECO:0000313" key="2">
    <source>
        <dbReference type="EMBL" id="GEM05996.1"/>
    </source>
</evidence>
<dbReference type="OrthoDB" id="10691297at2759"/>
<feature type="region of interest" description="Disordered" evidence="1">
    <location>
        <begin position="414"/>
        <end position="442"/>
    </location>
</feature>
<feature type="region of interest" description="Disordered" evidence="1">
    <location>
        <begin position="776"/>
        <end position="841"/>
    </location>
</feature>
<protein>
    <submittedName>
        <fullName evidence="2">Uncharacterized protein</fullName>
    </submittedName>
</protein>
<dbReference type="EMBL" id="BJWK01000001">
    <property type="protein sequence ID" value="GEM05996.1"/>
    <property type="molecule type" value="Genomic_DNA"/>
</dbReference>
<reference evidence="2 3" key="1">
    <citation type="submission" date="2019-07" db="EMBL/GenBank/DDBJ databases">
        <title>Rhodotorula toruloides NBRC10032 genome sequencing.</title>
        <authorList>
            <person name="Shida Y."/>
            <person name="Takaku H."/>
            <person name="Ogasawara W."/>
            <person name="Mori K."/>
        </authorList>
    </citation>
    <scope>NUCLEOTIDE SEQUENCE [LARGE SCALE GENOMIC DNA]</scope>
    <source>
        <strain evidence="2 3">NBRC10032</strain>
    </source>
</reference>
<accession>A0A511K7K3</accession>
<feature type="region of interest" description="Disordered" evidence="1">
    <location>
        <begin position="472"/>
        <end position="509"/>
    </location>
</feature>
<feature type="region of interest" description="Disordered" evidence="1">
    <location>
        <begin position="585"/>
        <end position="614"/>
    </location>
</feature>
<feature type="compositionally biased region" description="Basic and acidic residues" evidence="1">
    <location>
        <begin position="990"/>
        <end position="1000"/>
    </location>
</feature>
<name>A0A511K7K3_RHOTO</name>
<dbReference type="AlphaFoldDB" id="A0A511K7K3"/>